<evidence type="ECO:0000313" key="13">
    <source>
        <dbReference type="Proteomes" id="UP000317155"/>
    </source>
</evidence>
<dbReference type="CDD" id="cd16917">
    <property type="entry name" value="HATPase_UhpB-NarQ-NarX-like"/>
    <property type="match status" value="1"/>
</dbReference>
<evidence type="ECO:0000256" key="8">
    <source>
        <dbReference type="ARBA" id="ARBA00022840"/>
    </source>
</evidence>
<evidence type="ECO:0000256" key="1">
    <source>
        <dbReference type="ARBA" id="ARBA00000085"/>
    </source>
</evidence>
<dbReference type="OrthoDB" id="5421862at2"/>
<evidence type="ECO:0000256" key="6">
    <source>
        <dbReference type="ARBA" id="ARBA00022741"/>
    </source>
</evidence>
<sequence>MALMVLCIYTVYSARPCAIFRPMRLTLKHQIILAPAAVLLLMALLLAFLQYTYWDLSRKRQEARNLGTVFVALAEAELATQRMHSLLMQLGGEPLVDVRCFGELNGLYEHLDGATGRILQILPLPEQSRTLLRQAVADLNPELGIDVDRFNAAIVMLRPELGSLSELIQRQREKLRGLHSQDVDELVDHTAFVSIVVLGSAIVVGIFLSMYFGRRILRRVKELSDSAGRVAAGDLTPPPAPAQVHDELDALALAINHMTDRLLRVVGTEKLLEGAEEERRRIAMDIHDQTLADLASVLRGIQEVRCEGECKNGVARIEEDLRRAIGNLREVMDNLHPQTLDILGLGPALESHLERHLSKPDLPPYHLYISPRVDTLPLSRAARLALYRIALEAIHNVIKHAQASRYEVNLDRRENDLILSIEDNGNGFDPRAVPTSGHRGLYNIRERAKTIGAEVSWGASRFTSGTRFELTLPLPDAGQGA</sequence>
<organism evidence="12 13">
    <name type="scientific">Trichloromonas acetexigens</name>
    <dbReference type="NCBI Taxonomy" id="38815"/>
    <lineage>
        <taxon>Bacteria</taxon>
        <taxon>Pseudomonadati</taxon>
        <taxon>Thermodesulfobacteriota</taxon>
        <taxon>Desulfuromonadia</taxon>
        <taxon>Desulfuromonadales</taxon>
        <taxon>Trichloromonadaceae</taxon>
        <taxon>Trichloromonas</taxon>
    </lineage>
</organism>
<dbReference type="Gene3D" id="3.30.565.10">
    <property type="entry name" value="Histidine kinase-like ATPase, C-terminal domain"/>
    <property type="match status" value="1"/>
</dbReference>
<keyword evidence="10" id="KW-0812">Transmembrane</keyword>
<reference evidence="12 13" key="1">
    <citation type="submission" date="2019-07" db="EMBL/GenBank/DDBJ databases">
        <title>Insights of Desulfuromonas acetexigens electromicrobiology.</title>
        <authorList>
            <person name="Katuri K."/>
            <person name="Sapireddy V."/>
            <person name="Shaw D.R."/>
            <person name="Saikaly P."/>
        </authorList>
    </citation>
    <scope>NUCLEOTIDE SEQUENCE [LARGE SCALE GENOMIC DNA]</scope>
    <source>
        <strain evidence="12 13">2873</strain>
    </source>
</reference>
<dbReference type="Gene3D" id="6.10.340.10">
    <property type="match status" value="1"/>
</dbReference>
<comment type="catalytic activity">
    <reaction evidence="1">
        <text>ATP + protein L-histidine = ADP + protein N-phospho-L-histidine.</text>
        <dbReference type="EC" id="2.7.13.3"/>
    </reaction>
</comment>
<evidence type="ECO:0000256" key="7">
    <source>
        <dbReference type="ARBA" id="ARBA00022777"/>
    </source>
</evidence>
<dbReference type="GO" id="GO:0016020">
    <property type="term" value="C:membrane"/>
    <property type="evidence" value="ECO:0007669"/>
    <property type="project" value="UniProtKB-SubCell"/>
</dbReference>
<evidence type="ECO:0000256" key="3">
    <source>
        <dbReference type="ARBA" id="ARBA00012438"/>
    </source>
</evidence>
<dbReference type="EC" id="2.7.13.3" evidence="3"/>
<dbReference type="SUPFAM" id="SSF55874">
    <property type="entry name" value="ATPase domain of HSP90 chaperone/DNA topoisomerase II/histidine kinase"/>
    <property type="match status" value="1"/>
</dbReference>
<keyword evidence="7" id="KW-0418">Kinase</keyword>
<keyword evidence="5" id="KW-0808">Transferase</keyword>
<keyword evidence="10" id="KW-0472">Membrane</keyword>
<protein>
    <recommendedName>
        <fullName evidence="3">histidine kinase</fullName>
        <ecNumber evidence="3">2.7.13.3</ecNumber>
    </recommendedName>
</protein>
<dbReference type="InterPro" id="IPR003660">
    <property type="entry name" value="HAMP_dom"/>
</dbReference>
<dbReference type="CDD" id="cd06225">
    <property type="entry name" value="HAMP"/>
    <property type="match status" value="1"/>
</dbReference>
<evidence type="ECO:0000256" key="2">
    <source>
        <dbReference type="ARBA" id="ARBA00004370"/>
    </source>
</evidence>
<keyword evidence="6" id="KW-0547">Nucleotide-binding</keyword>
<evidence type="ECO:0000313" key="12">
    <source>
        <dbReference type="EMBL" id="TRO81822.1"/>
    </source>
</evidence>
<comment type="caution">
    <text evidence="12">The sequence shown here is derived from an EMBL/GenBank/DDBJ whole genome shotgun (WGS) entry which is preliminary data.</text>
</comment>
<dbReference type="SMART" id="SM00387">
    <property type="entry name" value="HATPase_c"/>
    <property type="match status" value="1"/>
</dbReference>
<accession>A0A550JF46</accession>
<name>A0A550JF46_9BACT</name>
<keyword evidence="8" id="KW-0067">ATP-binding</keyword>
<dbReference type="PANTHER" id="PTHR24421">
    <property type="entry name" value="NITRATE/NITRITE SENSOR PROTEIN NARX-RELATED"/>
    <property type="match status" value="1"/>
</dbReference>
<dbReference type="GO" id="GO:0005524">
    <property type="term" value="F:ATP binding"/>
    <property type="evidence" value="ECO:0007669"/>
    <property type="project" value="UniProtKB-KW"/>
</dbReference>
<dbReference type="InterPro" id="IPR050482">
    <property type="entry name" value="Sensor_HK_TwoCompSys"/>
</dbReference>
<dbReference type="AlphaFoldDB" id="A0A550JF46"/>
<feature type="transmembrane region" description="Helical" evidence="10">
    <location>
        <begin position="191"/>
        <end position="212"/>
    </location>
</feature>
<feature type="domain" description="HAMP" evidence="11">
    <location>
        <begin position="214"/>
        <end position="267"/>
    </location>
</feature>
<keyword evidence="9" id="KW-0902">Two-component regulatory system</keyword>
<dbReference type="GO" id="GO:0046983">
    <property type="term" value="F:protein dimerization activity"/>
    <property type="evidence" value="ECO:0007669"/>
    <property type="project" value="InterPro"/>
</dbReference>
<comment type="subcellular location">
    <subcellularLocation>
        <location evidence="2">Membrane</location>
    </subcellularLocation>
</comment>
<dbReference type="SMART" id="SM00304">
    <property type="entry name" value="HAMP"/>
    <property type="match status" value="1"/>
</dbReference>
<evidence type="ECO:0000256" key="5">
    <source>
        <dbReference type="ARBA" id="ARBA00022679"/>
    </source>
</evidence>
<keyword evidence="4" id="KW-0597">Phosphoprotein</keyword>
<dbReference type="Pfam" id="PF02518">
    <property type="entry name" value="HATPase_c"/>
    <property type="match status" value="1"/>
</dbReference>
<dbReference type="PROSITE" id="PS50885">
    <property type="entry name" value="HAMP"/>
    <property type="match status" value="1"/>
</dbReference>
<dbReference type="Proteomes" id="UP000317155">
    <property type="component" value="Unassembled WGS sequence"/>
</dbReference>
<dbReference type="InterPro" id="IPR011712">
    <property type="entry name" value="Sig_transdc_His_kin_sub3_dim/P"/>
</dbReference>
<dbReference type="EMBL" id="VJVV01000005">
    <property type="protein sequence ID" value="TRO81822.1"/>
    <property type="molecule type" value="Genomic_DNA"/>
</dbReference>
<evidence type="ECO:0000259" key="11">
    <source>
        <dbReference type="PROSITE" id="PS50885"/>
    </source>
</evidence>
<evidence type="ECO:0000256" key="9">
    <source>
        <dbReference type="ARBA" id="ARBA00023012"/>
    </source>
</evidence>
<dbReference type="InterPro" id="IPR003594">
    <property type="entry name" value="HATPase_dom"/>
</dbReference>
<dbReference type="GO" id="GO:0000155">
    <property type="term" value="F:phosphorelay sensor kinase activity"/>
    <property type="evidence" value="ECO:0007669"/>
    <property type="project" value="InterPro"/>
</dbReference>
<dbReference type="SUPFAM" id="SSF158472">
    <property type="entry name" value="HAMP domain-like"/>
    <property type="match status" value="1"/>
</dbReference>
<dbReference type="PANTHER" id="PTHR24421:SF10">
    <property type="entry name" value="NITRATE_NITRITE SENSOR PROTEIN NARQ"/>
    <property type="match status" value="1"/>
</dbReference>
<keyword evidence="10" id="KW-1133">Transmembrane helix</keyword>
<gene>
    <name evidence="12" type="ORF">FL622_08450</name>
</gene>
<dbReference type="Pfam" id="PF07730">
    <property type="entry name" value="HisKA_3"/>
    <property type="match status" value="1"/>
</dbReference>
<dbReference type="Pfam" id="PF00672">
    <property type="entry name" value="HAMP"/>
    <property type="match status" value="1"/>
</dbReference>
<dbReference type="InterPro" id="IPR036890">
    <property type="entry name" value="HATPase_C_sf"/>
</dbReference>
<proteinExistence type="predicted"/>
<feature type="transmembrane region" description="Helical" evidence="10">
    <location>
        <begin position="31"/>
        <end position="54"/>
    </location>
</feature>
<keyword evidence="13" id="KW-1185">Reference proteome</keyword>
<evidence type="ECO:0000256" key="4">
    <source>
        <dbReference type="ARBA" id="ARBA00022553"/>
    </source>
</evidence>
<evidence type="ECO:0000256" key="10">
    <source>
        <dbReference type="SAM" id="Phobius"/>
    </source>
</evidence>